<dbReference type="Proteomes" id="UP000606974">
    <property type="component" value="Unassembled WGS sequence"/>
</dbReference>
<organism evidence="6 7">
    <name type="scientific">Endocarpon pusillum</name>
    <dbReference type="NCBI Taxonomy" id="364733"/>
    <lineage>
        <taxon>Eukaryota</taxon>
        <taxon>Fungi</taxon>
        <taxon>Dikarya</taxon>
        <taxon>Ascomycota</taxon>
        <taxon>Pezizomycotina</taxon>
        <taxon>Eurotiomycetes</taxon>
        <taxon>Chaetothyriomycetidae</taxon>
        <taxon>Verrucariales</taxon>
        <taxon>Verrucariaceae</taxon>
        <taxon>Endocarpon</taxon>
    </lineage>
</organism>
<dbReference type="SUPFAM" id="SSF51905">
    <property type="entry name" value="FAD/NAD(P)-binding domain"/>
    <property type="match status" value="1"/>
</dbReference>
<proteinExistence type="inferred from homology"/>
<dbReference type="PIRSF" id="PIRSF000137">
    <property type="entry name" value="Alcohol_oxidase"/>
    <property type="match status" value="1"/>
</dbReference>
<keyword evidence="2" id="KW-0285">Flavoprotein</keyword>
<feature type="compositionally biased region" description="Low complexity" evidence="3">
    <location>
        <begin position="16"/>
        <end position="28"/>
    </location>
</feature>
<evidence type="ECO:0000259" key="5">
    <source>
        <dbReference type="PROSITE" id="PS00624"/>
    </source>
</evidence>
<dbReference type="InterPro" id="IPR036188">
    <property type="entry name" value="FAD/NAD-bd_sf"/>
</dbReference>
<dbReference type="Gene3D" id="3.30.560.10">
    <property type="entry name" value="Glucose Oxidase, domain 3"/>
    <property type="match status" value="1"/>
</dbReference>
<feature type="region of interest" description="Disordered" evidence="3">
    <location>
        <begin position="1"/>
        <end position="33"/>
    </location>
</feature>
<evidence type="ECO:0000256" key="1">
    <source>
        <dbReference type="ARBA" id="ARBA00010790"/>
    </source>
</evidence>
<dbReference type="PANTHER" id="PTHR11552">
    <property type="entry name" value="GLUCOSE-METHANOL-CHOLINE GMC OXIDOREDUCTASE"/>
    <property type="match status" value="1"/>
</dbReference>
<dbReference type="GO" id="GO:0016614">
    <property type="term" value="F:oxidoreductase activity, acting on CH-OH group of donors"/>
    <property type="evidence" value="ECO:0007669"/>
    <property type="project" value="InterPro"/>
</dbReference>
<dbReference type="InterPro" id="IPR000172">
    <property type="entry name" value="GMC_OxRdtase_N"/>
</dbReference>
<keyword evidence="7" id="KW-1185">Reference proteome</keyword>
<evidence type="ECO:0000256" key="3">
    <source>
        <dbReference type="SAM" id="MobiDB-lite"/>
    </source>
</evidence>
<dbReference type="PANTHER" id="PTHR11552:SF210">
    <property type="entry name" value="GLUCOSE-METHANOL-CHOLINE OXIDOREDUCTASE N-TERMINAL DOMAIN-CONTAINING PROTEIN-RELATED"/>
    <property type="match status" value="1"/>
</dbReference>
<comment type="similarity">
    <text evidence="1 2">Belongs to the GMC oxidoreductase family.</text>
</comment>
<dbReference type="Pfam" id="PF05199">
    <property type="entry name" value="GMC_oxred_C"/>
    <property type="match status" value="1"/>
</dbReference>
<feature type="compositionally biased region" description="Polar residues" evidence="3">
    <location>
        <begin position="1"/>
        <end position="13"/>
    </location>
</feature>
<comment type="caution">
    <text evidence="6">The sequence shown here is derived from an EMBL/GenBank/DDBJ whole genome shotgun (WGS) entry which is preliminary data.</text>
</comment>
<feature type="domain" description="Glucose-methanol-choline oxidoreductase N-terminal" evidence="5">
    <location>
        <begin position="313"/>
        <end position="327"/>
    </location>
</feature>
<dbReference type="SUPFAM" id="SSF54373">
    <property type="entry name" value="FAD-linked reductases, C-terminal domain"/>
    <property type="match status" value="1"/>
</dbReference>
<evidence type="ECO:0000259" key="4">
    <source>
        <dbReference type="PROSITE" id="PS00623"/>
    </source>
</evidence>
<reference evidence="6" key="1">
    <citation type="submission" date="2020-02" db="EMBL/GenBank/DDBJ databases">
        <authorList>
            <person name="Palmer J.M."/>
        </authorList>
    </citation>
    <scope>NUCLEOTIDE SEQUENCE</scope>
    <source>
        <strain evidence="6">EPUS1.4</strain>
        <tissue evidence="6">Thallus</tissue>
    </source>
</reference>
<dbReference type="Pfam" id="PF00732">
    <property type="entry name" value="GMC_oxred_N"/>
    <property type="match status" value="1"/>
</dbReference>
<protein>
    <recommendedName>
        <fullName evidence="4 5">Glucose-methanol-choline oxidoreductase N-terminal domain-containing protein</fullName>
    </recommendedName>
</protein>
<dbReference type="InterPro" id="IPR012132">
    <property type="entry name" value="GMC_OxRdtase"/>
</dbReference>
<evidence type="ECO:0000313" key="7">
    <source>
        <dbReference type="Proteomes" id="UP000606974"/>
    </source>
</evidence>
<dbReference type="PROSITE" id="PS00623">
    <property type="entry name" value="GMC_OXRED_1"/>
    <property type="match status" value="1"/>
</dbReference>
<dbReference type="OrthoDB" id="269227at2759"/>
<dbReference type="PROSITE" id="PS00624">
    <property type="entry name" value="GMC_OXRED_2"/>
    <property type="match status" value="1"/>
</dbReference>
<evidence type="ECO:0000256" key="2">
    <source>
        <dbReference type="RuleBase" id="RU003968"/>
    </source>
</evidence>
<evidence type="ECO:0000313" key="6">
    <source>
        <dbReference type="EMBL" id="KAF7510784.1"/>
    </source>
</evidence>
<dbReference type="InterPro" id="IPR007867">
    <property type="entry name" value="GMC_OxRtase_C"/>
</dbReference>
<sequence>MAESQVTDTNGTEHINGANGVNGSNSNSHPSLPSVEEFLKQSYDFVVVGGGTAGLAIAARLTENPDVTVGVIEAGKNRLGDPNVDTPAMFLQMLGNPEYDWMMFTTPQDGNKGKIHHFPRGKLLGGSSGINYMMYVRGSDADYDDWAILAEDPSWSAKTMKQYFRKHQTLEPFDENVKDRSTMPFVDENHGNEGPVRTSFNDWRLPLEDDVIKAADEVTGMTNKPTDPWSGDHIGFFNTLGSVVRRGPNRGKRSYAARGYFEPNKGRQNLKVLCEALATNVEIEGSTARGVTFIHDGQKHTVKVNKEVILCGGAFNSPQLLELSGIGDPEVLKAAGIECKVQLPSVGTNFQDHLMVATVHELSPGVPSLDSIYNPQVMQDAQKVLMETQGGPLTAISSTQGFFPYTLFASHEELEETIQSIRDTPNQTAFFKKQAEQIIANLENPKSANIQFVMVAATANYKDGVENQAAIFPPPADLSQPNGITLVACLEYPASRGSVHITSSDPTTQPAIDPAYLKHPADVAVLAAGLKFLDKLAESGHLKGKLGRRLHPAPEINLQSIEAAKEAVRDWVMGEYHPCGTCSMGQVVDAKLKVKGVSGLRVADASIFPNHVSGNICSSVYAVAEKAADIIKADYA</sequence>
<name>A0A8H7ANT0_9EURO</name>
<dbReference type="Gene3D" id="3.50.50.60">
    <property type="entry name" value="FAD/NAD(P)-binding domain"/>
    <property type="match status" value="1"/>
</dbReference>
<dbReference type="AlphaFoldDB" id="A0A8H7ANT0"/>
<feature type="domain" description="Glucose-methanol-choline oxidoreductase N-terminal" evidence="4">
    <location>
        <begin position="121"/>
        <end position="144"/>
    </location>
</feature>
<gene>
    <name evidence="6" type="ORF">GJ744_005884</name>
</gene>
<keyword evidence="2" id="KW-0274">FAD</keyword>
<dbReference type="GO" id="GO:0050660">
    <property type="term" value="F:flavin adenine dinucleotide binding"/>
    <property type="evidence" value="ECO:0007669"/>
    <property type="project" value="InterPro"/>
</dbReference>
<accession>A0A8H7ANT0</accession>
<dbReference type="EMBL" id="JAACFV010000026">
    <property type="protein sequence ID" value="KAF7510784.1"/>
    <property type="molecule type" value="Genomic_DNA"/>
</dbReference>